<dbReference type="Gramene" id="ONIVA10G03410.1">
    <property type="protein sequence ID" value="ONIVA10G03410.1"/>
    <property type="gene ID" value="ONIVA10G03410"/>
</dbReference>
<keyword evidence="2" id="KW-1185">Reference proteome</keyword>
<dbReference type="HOGENOM" id="CLU_137050_0_0_1"/>
<sequence length="165" mass="18350">MFFLDKGFFKRIKTGCPALEDLLLHDCIIMDDEISFSKTLQILTSHEAVPPGLQGFYFYSIVLPVLKGHEISSNTVTASVVLDGSPNYDIHASDFCHYSWSLSGVKHLEFDYLAGKRKNREWARSVSDRGLRRSSPTSCQCERQGSHGCAWLGMAGTGPRQLGCS</sequence>
<dbReference type="EnsemblPlants" id="ONIVA10G03410.1">
    <property type="protein sequence ID" value="ONIVA10G03410.1"/>
    <property type="gene ID" value="ONIVA10G03410"/>
</dbReference>
<evidence type="ECO:0000313" key="1">
    <source>
        <dbReference type="EnsemblPlants" id="ONIVA10G03410.1"/>
    </source>
</evidence>
<name>A0A0E0IPY4_ORYNI</name>
<reference evidence="1" key="1">
    <citation type="submission" date="2015-04" db="UniProtKB">
        <authorList>
            <consortium name="EnsemblPlants"/>
        </authorList>
    </citation>
    <scope>IDENTIFICATION</scope>
    <source>
        <strain evidence="1">SL10</strain>
    </source>
</reference>
<proteinExistence type="predicted"/>
<dbReference type="AlphaFoldDB" id="A0A0E0IPY4"/>
<dbReference type="Proteomes" id="UP000006591">
    <property type="component" value="Chromosome 10"/>
</dbReference>
<protein>
    <submittedName>
        <fullName evidence="1">Uncharacterized protein</fullName>
    </submittedName>
</protein>
<reference evidence="1" key="2">
    <citation type="submission" date="2018-04" db="EMBL/GenBank/DDBJ databases">
        <title>OnivRS2 (Oryza nivara Reference Sequence Version 2).</title>
        <authorList>
            <person name="Zhang J."/>
            <person name="Kudrna D."/>
            <person name="Lee S."/>
            <person name="Talag J."/>
            <person name="Rajasekar S."/>
            <person name="Welchert J."/>
            <person name="Hsing Y.-I."/>
            <person name="Wing R.A."/>
        </authorList>
    </citation>
    <scope>NUCLEOTIDE SEQUENCE [LARGE SCALE GENOMIC DNA]</scope>
</reference>
<organism evidence="1">
    <name type="scientific">Oryza nivara</name>
    <name type="common">Indian wild rice</name>
    <name type="synonym">Oryza sativa f. spontanea</name>
    <dbReference type="NCBI Taxonomy" id="4536"/>
    <lineage>
        <taxon>Eukaryota</taxon>
        <taxon>Viridiplantae</taxon>
        <taxon>Streptophyta</taxon>
        <taxon>Embryophyta</taxon>
        <taxon>Tracheophyta</taxon>
        <taxon>Spermatophyta</taxon>
        <taxon>Magnoliopsida</taxon>
        <taxon>Liliopsida</taxon>
        <taxon>Poales</taxon>
        <taxon>Poaceae</taxon>
        <taxon>BOP clade</taxon>
        <taxon>Oryzoideae</taxon>
        <taxon>Oryzeae</taxon>
        <taxon>Oryzinae</taxon>
        <taxon>Oryza</taxon>
    </lineage>
</organism>
<evidence type="ECO:0000313" key="2">
    <source>
        <dbReference type="Proteomes" id="UP000006591"/>
    </source>
</evidence>
<dbReference type="OMA" id="HASDFCH"/>
<accession>A0A0E0IPY4</accession>